<dbReference type="RefSeq" id="WP_002572338.1">
    <property type="nucleotide sequence ID" value="NZ_CBCSIM010000025.1"/>
</dbReference>
<dbReference type="EMBL" id="QSHZ01000020">
    <property type="protein sequence ID" value="RHC54675.1"/>
    <property type="molecule type" value="Genomic_DNA"/>
</dbReference>
<protein>
    <submittedName>
        <fullName evidence="1">Uncharacterized protein</fullName>
    </submittedName>
</protein>
<gene>
    <name evidence="1" type="ORF">DW839_18425</name>
</gene>
<sequence length="66" mass="7720">MITGDRNTGIYYRDLILEQIKTELKPSGDELQRMKDRLNKGTPDELERIYDAFERFGVVAILECIK</sequence>
<evidence type="ECO:0000313" key="1">
    <source>
        <dbReference type="EMBL" id="RHC54675.1"/>
    </source>
</evidence>
<accession>A0A414AT57</accession>
<proteinExistence type="predicted"/>
<reference evidence="1 2" key="1">
    <citation type="submission" date="2018-08" db="EMBL/GenBank/DDBJ databases">
        <title>A genome reference for cultivated species of the human gut microbiota.</title>
        <authorList>
            <person name="Zou Y."/>
            <person name="Xue W."/>
            <person name="Luo G."/>
        </authorList>
    </citation>
    <scope>NUCLEOTIDE SEQUENCE [LARGE SCALE GENOMIC DNA]</scope>
    <source>
        <strain evidence="1 2">AM35-14</strain>
    </source>
</reference>
<evidence type="ECO:0000313" key="2">
    <source>
        <dbReference type="Proteomes" id="UP000283975"/>
    </source>
</evidence>
<dbReference type="Proteomes" id="UP000283975">
    <property type="component" value="Unassembled WGS sequence"/>
</dbReference>
<comment type="caution">
    <text evidence="1">The sequence shown here is derived from an EMBL/GenBank/DDBJ whole genome shotgun (WGS) entry which is preliminary data.</text>
</comment>
<dbReference type="AlphaFoldDB" id="A0A414AT57"/>
<name>A0A414AT57_9FIRM</name>
<organism evidence="1 2">
    <name type="scientific">Enterocloster bolteae</name>
    <dbReference type="NCBI Taxonomy" id="208479"/>
    <lineage>
        <taxon>Bacteria</taxon>
        <taxon>Bacillati</taxon>
        <taxon>Bacillota</taxon>
        <taxon>Clostridia</taxon>
        <taxon>Lachnospirales</taxon>
        <taxon>Lachnospiraceae</taxon>
        <taxon>Enterocloster</taxon>
    </lineage>
</organism>